<evidence type="ECO:0000256" key="4">
    <source>
        <dbReference type="ARBA" id="ARBA00022679"/>
    </source>
</evidence>
<keyword evidence="2" id="KW-1003">Cell membrane</keyword>
<organism evidence="11 12">
    <name type="scientific">Candidatus Viridilinea mediisalina</name>
    <dbReference type="NCBI Taxonomy" id="2024553"/>
    <lineage>
        <taxon>Bacteria</taxon>
        <taxon>Bacillati</taxon>
        <taxon>Chloroflexota</taxon>
        <taxon>Chloroflexia</taxon>
        <taxon>Chloroflexales</taxon>
        <taxon>Chloroflexineae</taxon>
        <taxon>Oscillochloridaceae</taxon>
        <taxon>Candidatus Viridilinea</taxon>
    </lineage>
</organism>
<feature type="transmembrane region" description="Helical" evidence="9">
    <location>
        <begin position="317"/>
        <end position="339"/>
    </location>
</feature>
<feature type="transmembrane region" description="Helical" evidence="9">
    <location>
        <begin position="291"/>
        <end position="310"/>
    </location>
</feature>
<reference evidence="12" key="1">
    <citation type="submission" date="2017-08" db="EMBL/GenBank/DDBJ databases">
        <authorList>
            <person name="Grouzdev D.S."/>
            <person name="Gaisin V.A."/>
            <person name="Rysina M.S."/>
            <person name="Gorlenko V.M."/>
        </authorList>
    </citation>
    <scope>NUCLEOTIDE SEQUENCE [LARGE SCALE GENOMIC DNA]</scope>
    <source>
        <strain evidence="12">Kir15-3F</strain>
    </source>
</reference>
<feature type="domain" description="Glycosyltransferase RgtA/B/C/D-like" evidence="10">
    <location>
        <begin position="231"/>
        <end position="371"/>
    </location>
</feature>
<keyword evidence="12" id="KW-1185">Reference proteome</keyword>
<feature type="transmembrane region" description="Helical" evidence="9">
    <location>
        <begin position="265"/>
        <end position="285"/>
    </location>
</feature>
<sequence length="698" mass="74669">MLGVARSGAHGRTENTSIAARERNATQQNSGAFAPLPQRGRGDARLVSLSNQSLSKGVGGEGHQRHPKDSSVASSANTLSAHAEGGYRLSAIGYRLSAISYQLSPLALLLLYGLVWFIGYRMAWPFYPYPLRSLPLWVVGGLGAWLLVRSGPPLVAHQRWLVGAPAAGLLIGLWSLLIMVKAQAHVTLSRPGVENDFRAFAARDTLPLIFSADGFYNLGYPLLLWLVRPWLADNPFLAGRLLAALSGALFLAGSYWLARSLLPRGPALLALLMLALSGFVAQYGLYVGSDMPFAAAMIWCVAALVAALHAPLGSRRAWLLAGGAGLCGGLAFLMRHPGLLLLPWGLLLLWGTQRGRKSLAAYTLAFVLAIMPQLSVNLIQTGQPLYSQQAKNIWLAVYGNTDWSRWDEVPDTIGLGEVVLRDPARFIQNWGRNLVAFVGSGAEDTSEFGRAIQLRMLGFPANWLALAGMLAWLGLIPLQIADCRLQIADCRLQIGTHGVPMDSGAPDDTTEKGLTGPPTTSLVALVSLVALYVAAVSSGFILPRFFLPLSAIYAVAGAWLIWRILPSGAERMLTGIGVALLVVLWNGFHTGAAVVLQNQPPDEVAAVAMVHAVAPHATLAAYLPARVPLANFSAIAHQVVAWPAGVMDGHTLTPADLAAVRQHGATYLLWDEARGTPPLPDPEAARVATSGRYALYRL</sequence>
<dbReference type="EMBL" id="NQWI01000011">
    <property type="protein sequence ID" value="PDW04366.1"/>
    <property type="molecule type" value="Genomic_DNA"/>
</dbReference>
<dbReference type="PANTHER" id="PTHR33908:SF11">
    <property type="entry name" value="MEMBRANE PROTEIN"/>
    <property type="match status" value="1"/>
</dbReference>
<feature type="transmembrane region" description="Helical" evidence="9">
    <location>
        <begin position="103"/>
        <end position="123"/>
    </location>
</feature>
<keyword evidence="4" id="KW-0808">Transferase</keyword>
<dbReference type="InterPro" id="IPR038731">
    <property type="entry name" value="RgtA/B/C-like"/>
</dbReference>
<feature type="transmembrane region" description="Helical" evidence="9">
    <location>
        <begin position="160"/>
        <end position="180"/>
    </location>
</feature>
<evidence type="ECO:0000313" key="12">
    <source>
        <dbReference type="Proteomes" id="UP000220527"/>
    </source>
</evidence>
<protein>
    <recommendedName>
        <fullName evidence="10">Glycosyltransferase RgtA/B/C/D-like domain-containing protein</fullName>
    </recommendedName>
</protein>
<feature type="region of interest" description="Disordered" evidence="8">
    <location>
        <begin position="55"/>
        <end position="75"/>
    </location>
</feature>
<feature type="transmembrane region" description="Helical" evidence="9">
    <location>
        <begin position="237"/>
        <end position="258"/>
    </location>
</feature>
<comment type="caution">
    <text evidence="11">The sequence shown here is derived from an EMBL/GenBank/DDBJ whole genome shotgun (WGS) entry which is preliminary data.</text>
</comment>
<accession>A0A2A6RN67</accession>
<keyword evidence="5 9" id="KW-0812">Transmembrane</keyword>
<evidence type="ECO:0000256" key="8">
    <source>
        <dbReference type="SAM" id="MobiDB-lite"/>
    </source>
</evidence>
<evidence type="ECO:0000256" key="1">
    <source>
        <dbReference type="ARBA" id="ARBA00004651"/>
    </source>
</evidence>
<gene>
    <name evidence="11" type="ORF">CJ255_03950</name>
</gene>
<dbReference type="OrthoDB" id="136716at2"/>
<dbReference type="Proteomes" id="UP000220527">
    <property type="component" value="Unassembled WGS sequence"/>
</dbReference>
<dbReference type="AlphaFoldDB" id="A0A2A6RN67"/>
<feature type="region of interest" description="Disordered" evidence="8">
    <location>
        <begin position="1"/>
        <end position="38"/>
    </location>
</feature>
<feature type="transmembrane region" description="Helical" evidence="9">
    <location>
        <begin position="572"/>
        <end position="592"/>
    </location>
</feature>
<evidence type="ECO:0000256" key="2">
    <source>
        <dbReference type="ARBA" id="ARBA00022475"/>
    </source>
</evidence>
<feature type="transmembrane region" description="Helical" evidence="9">
    <location>
        <begin position="129"/>
        <end position="148"/>
    </location>
</feature>
<feature type="transmembrane region" description="Helical" evidence="9">
    <location>
        <begin position="359"/>
        <end position="379"/>
    </location>
</feature>
<dbReference type="GO" id="GO:0009103">
    <property type="term" value="P:lipopolysaccharide biosynthetic process"/>
    <property type="evidence" value="ECO:0007669"/>
    <property type="project" value="UniProtKB-ARBA"/>
</dbReference>
<dbReference type="GO" id="GO:0005886">
    <property type="term" value="C:plasma membrane"/>
    <property type="evidence" value="ECO:0007669"/>
    <property type="project" value="UniProtKB-SubCell"/>
</dbReference>
<dbReference type="Pfam" id="PF13231">
    <property type="entry name" value="PMT_2"/>
    <property type="match status" value="1"/>
</dbReference>
<dbReference type="GO" id="GO:0016763">
    <property type="term" value="F:pentosyltransferase activity"/>
    <property type="evidence" value="ECO:0007669"/>
    <property type="project" value="TreeGrafter"/>
</dbReference>
<feature type="transmembrane region" description="Helical" evidence="9">
    <location>
        <begin position="522"/>
        <end position="541"/>
    </location>
</feature>
<name>A0A2A6RN67_9CHLR</name>
<evidence type="ECO:0000259" key="10">
    <source>
        <dbReference type="Pfam" id="PF13231"/>
    </source>
</evidence>
<evidence type="ECO:0000256" key="3">
    <source>
        <dbReference type="ARBA" id="ARBA00022676"/>
    </source>
</evidence>
<evidence type="ECO:0000256" key="6">
    <source>
        <dbReference type="ARBA" id="ARBA00022989"/>
    </source>
</evidence>
<dbReference type="InterPro" id="IPR050297">
    <property type="entry name" value="LipidA_mod_glycosyltrf_83"/>
</dbReference>
<proteinExistence type="predicted"/>
<comment type="subcellular location">
    <subcellularLocation>
        <location evidence="1">Cell membrane</location>
        <topology evidence="1">Multi-pass membrane protein</topology>
    </subcellularLocation>
</comment>
<dbReference type="PANTHER" id="PTHR33908">
    <property type="entry name" value="MANNOSYLTRANSFERASE YKCB-RELATED"/>
    <property type="match status" value="1"/>
</dbReference>
<evidence type="ECO:0000256" key="5">
    <source>
        <dbReference type="ARBA" id="ARBA00022692"/>
    </source>
</evidence>
<keyword evidence="7 9" id="KW-0472">Membrane</keyword>
<keyword evidence="6 9" id="KW-1133">Transmembrane helix</keyword>
<feature type="transmembrane region" description="Helical" evidence="9">
    <location>
        <begin position="547"/>
        <end position="565"/>
    </location>
</feature>
<evidence type="ECO:0000256" key="9">
    <source>
        <dbReference type="SAM" id="Phobius"/>
    </source>
</evidence>
<keyword evidence="3" id="KW-0328">Glycosyltransferase</keyword>
<evidence type="ECO:0000256" key="7">
    <source>
        <dbReference type="ARBA" id="ARBA00023136"/>
    </source>
</evidence>
<evidence type="ECO:0000313" key="11">
    <source>
        <dbReference type="EMBL" id="PDW04366.1"/>
    </source>
</evidence>